<dbReference type="AlphaFoldDB" id="A0A0T5Z0H0"/>
<reference evidence="4 5" key="1">
    <citation type="submission" date="2015-11" db="EMBL/GenBank/DDBJ databases">
        <title>The genome of Candidatus Endoriftia persephone in Ridgeia piscesae and population structure of the North Eastern Pacific vestimentiferan symbionts.</title>
        <authorList>
            <person name="Perez M."/>
            <person name="Juniper K.S."/>
        </authorList>
    </citation>
    <scope>NUCLEOTIDE SEQUENCE [LARGE SCALE GENOMIC DNA]</scope>
    <source>
        <strain evidence="4">Ind11</strain>
    </source>
</reference>
<dbReference type="Proteomes" id="UP000051634">
    <property type="component" value="Unassembled WGS sequence"/>
</dbReference>
<dbReference type="InterPro" id="IPR004846">
    <property type="entry name" value="T2SS/T3SS_dom"/>
</dbReference>
<keyword evidence="5" id="KW-1185">Reference proteome</keyword>
<dbReference type="InterPro" id="IPR050810">
    <property type="entry name" value="Bact_Secretion_Sys_Channel"/>
</dbReference>
<evidence type="ECO:0000313" key="4">
    <source>
        <dbReference type="EMBL" id="KRT56315.1"/>
    </source>
</evidence>
<evidence type="ECO:0000256" key="1">
    <source>
        <dbReference type="RuleBase" id="RU004003"/>
    </source>
</evidence>
<evidence type="ECO:0000259" key="3">
    <source>
        <dbReference type="Pfam" id="PF00263"/>
    </source>
</evidence>
<accession>A0A0T5Z0H0</accession>
<dbReference type="PANTHER" id="PTHR30332">
    <property type="entry name" value="PROBABLE GENERAL SECRETION PATHWAY PROTEIN D"/>
    <property type="match status" value="1"/>
</dbReference>
<sequence length="542" mass="58190">MSTNNTATKIRMHLLLPLAAAMLTLAGCNSVPQKQQPEVDPKLSAYQMIRERLIDGSKTIGRYQDEVRNNLEQGPALQGAPIEPLLPSFDPLGDQLISISLDNEDVRHLLRAVAEEAGLNLLIDPALSSNPRPISVHFRDTPASQVLNWILESADLHSETRGNTLFITPFQTAVFHLDFVESQTTASFDAGGDVLGSASTSQGSTSSLTGNFRISGKSGNITNPYDSLQTSIKALLSAKGKADLNALSGTLYVRDKPSVVRNVEKLVSRYQKIVGSQVLIEARILEVRLADGYEFGIDWSLLREALGGTVGFSSGISQVLSNDVFNPGANPLTISSTPGPVAPQAGLVFSNLNGNNSTLFAATLLEAFGEVQLLSNPTIRARHAQPAMISVGQSNTYIKETKITQNTSTVVGNGTVSTEIKTDTVFDGLLLGVIPFIGEDGRVSLSIHPIKSEVDLESLKLVTIQNVAISLPKVNLEEISTTAKLHNGETVMLGGLISDMRRSTDSGFPGRDKLGVLGKIFGREDDLQETRELVVVLRVSVI</sequence>
<evidence type="ECO:0000313" key="5">
    <source>
        <dbReference type="Proteomes" id="UP000051634"/>
    </source>
</evidence>
<organism evidence="4 5">
    <name type="scientific">endosymbiont of Ridgeia piscesae</name>
    <dbReference type="NCBI Taxonomy" id="54398"/>
    <lineage>
        <taxon>Bacteria</taxon>
        <taxon>Pseudomonadati</taxon>
        <taxon>Pseudomonadota</taxon>
        <taxon>Gammaproteobacteria</taxon>
        <taxon>sulfur-oxidizing symbionts</taxon>
    </lineage>
</organism>
<proteinExistence type="inferred from homology"/>
<feature type="domain" description="Type II/III secretion system secretin-like" evidence="3">
    <location>
        <begin position="365"/>
        <end position="542"/>
    </location>
</feature>
<evidence type="ECO:0000256" key="2">
    <source>
        <dbReference type="SAM" id="SignalP"/>
    </source>
</evidence>
<comment type="caution">
    <text evidence="4">The sequence shown here is derived from an EMBL/GenBank/DDBJ whole genome shotgun (WGS) entry which is preliminary data.</text>
</comment>
<dbReference type="OrthoDB" id="6638496at2"/>
<dbReference type="Gene3D" id="3.30.1370.130">
    <property type="match status" value="1"/>
</dbReference>
<dbReference type="EMBL" id="LDXT01000058">
    <property type="protein sequence ID" value="KRT56315.1"/>
    <property type="molecule type" value="Genomic_DNA"/>
</dbReference>
<name>A0A0T5Z0H0_9GAMM</name>
<protein>
    <submittedName>
        <fullName evidence="4">Bacterial type II and III secretion system protein</fullName>
    </submittedName>
</protein>
<dbReference type="GO" id="GO:0009306">
    <property type="term" value="P:protein secretion"/>
    <property type="evidence" value="ECO:0007669"/>
    <property type="project" value="InterPro"/>
</dbReference>
<gene>
    <name evidence="4" type="ORF">Ga0074115_1395</name>
</gene>
<dbReference type="PANTHER" id="PTHR30332:SF17">
    <property type="entry name" value="TYPE IV PILIATION SYSTEM PROTEIN DR_0774-RELATED"/>
    <property type="match status" value="1"/>
</dbReference>
<feature type="chain" id="PRO_5006667115" evidence="2">
    <location>
        <begin position="27"/>
        <end position="542"/>
    </location>
</feature>
<keyword evidence="2" id="KW-0732">Signal</keyword>
<feature type="signal peptide" evidence="2">
    <location>
        <begin position="1"/>
        <end position="26"/>
    </location>
</feature>
<comment type="similarity">
    <text evidence="1">Belongs to the bacterial secretin family.</text>
</comment>
<dbReference type="Pfam" id="PF00263">
    <property type="entry name" value="Secretin"/>
    <property type="match status" value="1"/>
</dbReference>
<dbReference type="GO" id="GO:0015627">
    <property type="term" value="C:type II protein secretion system complex"/>
    <property type="evidence" value="ECO:0007669"/>
    <property type="project" value="TreeGrafter"/>
</dbReference>